<gene>
    <name evidence="1" type="ORF">Scep_010162</name>
</gene>
<keyword evidence="2" id="KW-1185">Reference proteome</keyword>
<dbReference type="AlphaFoldDB" id="A0AAP0JUH9"/>
<evidence type="ECO:0000313" key="1">
    <source>
        <dbReference type="EMBL" id="KAK9140481.1"/>
    </source>
</evidence>
<evidence type="ECO:0000313" key="2">
    <source>
        <dbReference type="Proteomes" id="UP001419268"/>
    </source>
</evidence>
<dbReference type="Proteomes" id="UP001419268">
    <property type="component" value="Unassembled WGS sequence"/>
</dbReference>
<protein>
    <submittedName>
        <fullName evidence="1">Uncharacterized protein</fullName>
    </submittedName>
</protein>
<proteinExistence type="predicted"/>
<dbReference type="EMBL" id="JBBNAG010000004">
    <property type="protein sequence ID" value="KAK9140481.1"/>
    <property type="molecule type" value="Genomic_DNA"/>
</dbReference>
<reference evidence="1 2" key="1">
    <citation type="submission" date="2024-01" db="EMBL/GenBank/DDBJ databases">
        <title>Genome assemblies of Stephania.</title>
        <authorList>
            <person name="Yang L."/>
        </authorList>
    </citation>
    <scope>NUCLEOTIDE SEQUENCE [LARGE SCALE GENOMIC DNA]</scope>
    <source>
        <strain evidence="1">JXDWG</strain>
        <tissue evidence="1">Leaf</tissue>
    </source>
</reference>
<accession>A0AAP0JUH9</accession>
<organism evidence="1 2">
    <name type="scientific">Stephania cephalantha</name>
    <dbReference type="NCBI Taxonomy" id="152367"/>
    <lineage>
        <taxon>Eukaryota</taxon>
        <taxon>Viridiplantae</taxon>
        <taxon>Streptophyta</taxon>
        <taxon>Embryophyta</taxon>
        <taxon>Tracheophyta</taxon>
        <taxon>Spermatophyta</taxon>
        <taxon>Magnoliopsida</taxon>
        <taxon>Ranunculales</taxon>
        <taxon>Menispermaceae</taxon>
        <taxon>Menispermoideae</taxon>
        <taxon>Cissampelideae</taxon>
        <taxon>Stephania</taxon>
    </lineage>
</organism>
<name>A0AAP0JUH9_9MAGN</name>
<sequence length="116" mass="12510">MVRPVREVESRCAVGVSVTLRSGGTCGAAVAGVSVMLRSDGTCRAAEVERRQWFDSEAVADQIEEELIIECSVDDAEDVSLASYHCWVVIATSSLEKFSDLHEIPPGATYAGWLGF</sequence>
<comment type="caution">
    <text evidence="1">The sequence shown here is derived from an EMBL/GenBank/DDBJ whole genome shotgun (WGS) entry which is preliminary data.</text>
</comment>